<dbReference type="PRINTS" id="PR00160">
    <property type="entry name" value="GLUTAREDOXIN"/>
</dbReference>
<proteinExistence type="predicted"/>
<dbReference type="AlphaFoldDB" id="A0A6C0HCN6"/>
<feature type="domain" description="Glutaredoxin" evidence="1">
    <location>
        <begin position="12"/>
        <end position="77"/>
    </location>
</feature>
<protein>
    <recommendedName>
        <fullName evidence="1">Glutaredoxin domain-containing protein</fullName>
    </recommendedName>
</protein>
<sequence length="99" mass="11442">MEYIEPAANNYTIYTKSGCPNCIKVKKLLESETEKPLIVDCDEWLIEDKPAFLEFIREKAGKECKTFPMVFYNGEFVGGFDETVSYKEKQDAFSLDTDF</sequence>
<dbReference type="EMBL" id="MN739929">
    <property type="protein sequence ID" value="QHT78127.1"/>
    <property type="molecule type" value="Genomic_DNA"/>
</dbReference>
<organism evidence="2">
    <name type="scientific">viral metagenome</name>
    <dbReference type="NCBI Taxonomy" id="1070528"/>
    <lineage>
        <taxon>unclassified sequences</taxon>
        <taxon>metagenomes</taxon>
        <taxon>organismal metagenomes</taxon>
    </lineage>
</organism>
<dbReference type="PANTHER" id="PTHR45694">
    <property type="entry name" value="GLUTAREDOXIN 2"/>
    <property type="match status" value="1"/>
</dbReference>
<dbReference type="GO" id="GO:0034599">
    <property type="term" value="P:cellular response to oxidative stress"/>
    <property type="evidence" value="ECO:0007669"/>
    <property type="project" value="TreeGrafter"/>
</dbReference>
<dbReference type="PANTHER" id="PTHR45694:SF18">
    <property type="entry name" value="GLUTAREDOXIN-1-RELATED"/>
    <property type="match status" value="1"/>
</dbReference>
<dbReference type="SUPFAM" id="SSF52833">
    <property type="entry name" value="Thioredoxin-like"/>
    <property type="match status" value="1"/>
</dbReference>
<evidence type="ECO:0000313" key="2">
    <source>
        <dbReference type="EMBL" id="QHT78127.1"/>
    </source>
</evidence>
<dbReference type="Gene3D" id="3.40.30.10">
    <property type="entry name" value="Glutaredoxin"/>
    <property type="match status" value="1"/>
</dbReference>
<reference evidence="2" key="1">
    <citation type="journal article" date="2020" name="Nature">
        <title>Giant virus diversity and host interactions through global metagenomics.</title>
        <authorList>
            <person name="Schulz F."/>
            <person name="Roux S."/>
            <person name="Paez-Espino D."/>
            <person name="Jungbluth S."/>
            <person name="Walsh D.A."/>
            <person name="Denef V.J."/>
            <person name="McMahon K.D."/>
            <person name="Konstantinidis K.T."/>
            <person name="Eloe-Fadrosh E.A."/>
            <person name="Kyrpides N.C."/>
            <person name="Woyke T."/>
        </authorList>
    </citation>
    <scope>NUCLEOTIDE SEQUENCE</scope>
    <source>
        <strain evidence="2">GVMAG-M-3300023179-91</strain>
    </source>
</reference>
<dbReference type="GO" id="GO:0015038">
    <property type="term" value="F:glutathione disulfide oxidoreductase activity"/>
    <property type="evidence" value="ECO:0007669"/>
    <property type="project" value="TreeGrafter"/>
</dbReference>
<dbReference type="GO" id="GO:0005737">
    <property type="term" value="C:cytoplasm"/>
    <property type="evidence" value="ECO:0007669"/>
    <property type="project" value="TreeGrafter"/>
</dbReference>
<evidence type="ECO:0000259" key="1">
    <source>
        <dbReference type="Pfam" id="PF00462"/>
    </source>
</evidence>
<dbReference type="Pfam" id="PF00462">
    <property type="entry name" value="Glutaredoxin"/>
    <property type="match status" value="1"/>
</dbReference>
<name>A0A6C0HCN6_9ZZZZ</name>
<accession>A0A6C0HCN6</accession>
<dbReference type="InterPro" id="IPR036249">
    <property type="entry name" value="Thioredoxin-like_sf"/>
</dbReference>
<dbReference type="InterPro" id="IPR014025">
    <property type="entry name" value="Glutaredoxin_subgr"/>
</dbReference>
<dbReference type="InterPro" id="IPR002109">
    <property type="entry name" value="Glutaredoxin"/>
</dbReference>
<dbReference type="PROSITE" id="PS51354">
    <property type="entry name" value="GLUTAREDOXIN_2"/>
    <property type="match status" value="1"/>
</dbReference>